<evidence type="ECO:0000256" key="3">
    <source>
        <dbReference type="SAM" id="MobiDB-lite"/>
    </source>
</evidence>
<dbReference type="InterPro" id="IPR026444">
    <property type="entry name" value="Secre_tail"/>
</dbReference>
<protein>
    <submittedName>
        <fullName evidence="5">T9SS type A sorting domain-containing protein</fullName>
    </submittedName>
</protein>
<sequence>MRNPFANNHQSNHLNSGGAPTDENDRDWRWEDGWELLWMNTGKYPNGDAYDNPSTGTYYATGNAIDNPLDPEILDAIAPSNVPYFVLYNRYRGTLRLFANVWQNNLSSSFQEWAVTLKYLDFDQVNQNVSGLFRHASPYDLPLDQPSESFQQIGPRVQAINSSDWIVAEFQMAFDPCICLRQYDGLKTPGKIEFLFETIETVDIDLLSRTIETENAITEANLNDEFLNLSKIDPDDYTPGSATYKRMDDMLTKYQNKLDSYNDDMDDFNEGWNNAKWALLDVGKNLITSGVNLAIPAGSVFDNVLKAEGIFDGADSGNKITNNAVKGLVGAGVDYAAFEVFGKKPTKPVKPSAPMASFAETSYKGDLTRLFYQRTTPLLIPGGITNYEDNGSLFGYGKTQLYPSNFPAYNKVMGISALLRMPEFQIFFDSDHEFEEVANNEDELNQLPPSGNNPPYTCIIEKEIRGHTRLKLKATDIEIALNRSLDFDYSKTNSYVRIEATLVNEVPEIEDWNYSGSKFFLTEYNSNNFHLEHNFPLENGGLMREFASKWIPISKLNQYVYSLDITDIARWVFETPLADGVCYNPNYQPFTHSKIRNSVARIEIKILQDNYFDQVGYLGEPVNTTQVTTVVLFDAEDQINFLDNPQSWNLEVPGTFDAYTSGILYLGDENFSPTHPEVTEVVGNDLFVRAEEIFIDGDLTVTPPYKLNLEALNKIQLSNSSSYEPNTTMRIRRDFYNSPILDYIDNSDVASFCNNSSSYQANNVASSLMVDIKDRMNELATPLSIQEKSKGFIEVFPNPANDVFYIRSTGNDISAITLFDLTGRVLKQRNIQFSSNEVEIDLSGVAPGTYIIKADCNNQVFTEKLIVTK</sequence>
<dbReference type="Pfam" id="PF18962">
    <property type="entry name" value="Por_Secre_tail"/>
    <property type="match status" value="1"/>
</dbReference>
<gene>
    <name evidence="5" type="ORF">G3O08_17290</name>
</gene>
<dbReference type="EMBL" id="JAAGVY010000046">
    <property type="protein sequence ID" value="NEN25254.1"/>
    <property type="molecule type" value="Genomic_DNA"/>
</dbReference>
<feature type="compositionally biased region" description="Polar residues" evidence="3">
    <location>
        <begin position="1"/>
        <end position="15"/>
    </location>
</feature>
<feature type="domain" description="Secretion system C-terminal sorting" evidence="4">
    <location>
        <begin position="795"/>
        <end position="867"/>
    </location>
</feature>
<comment type="caution">
    <text evidence="5">The sequence shown here is derived from an EMBL/GenBank/DDBJ whole genome shotgun (WGS) entry which is preliminary data.</text>
</comment>
<reference evidence="5 6" key="1">
    <citation type="submission" date="2020-02" db="EMBL/GenBank/DDBJ databases">
        <title>Out from the shadows clarifying the taxonomy of the family Cryomorphaceae and related taxa by utilizing the GTDB taxonomic framework.</title>
        <authorList>
            <person name="Bowman J.P."/>
        </authorList>
    </citation>
    <scope>NUCLEOTIDE SEQUENCE [LARGE SCALE GENOMIC DNA]</scope>
    <source>
        <strain evidence="5 6">QSSC 1-22</strain>
    </source>
</reference>
<evidence type="ECO:0000313" key="6">
    <source>
        <dbReference type="Proteomes" id="UP000486602"/>
    </source>
</evidence>
<organism evidence="5 6">
    <name type="scientific">Cryomorpha ignava</name>
    <dbReference type="NCBI Taxonomy" id="101383"/>
    <lineage>
        <taxon>Bacteria</taxon>
        <taxon>Pseudomonadati</taxon>
        <taxon>Bacteroidota</taxon>
        <taxon>Flavobacteriia</taxon>
        <taxon>Flavobacteriales</taxon>
        <taxon>Cryomorphaceae</taxon>
        <taxon>Cryomorpha</taxon>
    </lineage>
</organism>
<evidence type="ECO:0000256" key="2">
    <source>
        <dbReference type="SAM" id="Coils"/>
    </source>
</evidence>
<keyword evidence="1" id="KW-0732">Signal</keyword>
<dbReference type="RefSeq" id="WP_163286713.1">
    <property type="nucleotide sequence ID" value="NZ_JAAGVY010000046.1"/>
</dbReference>
<feature type="region of interest" description="Disordered" evidence="3">
    <location>
        <begin position="1"/>
        <end position="25"/>
    </location>
</feature>
<evidence type="ECO:0000256" key="1">
    <source>
        <dbReference type="ARBA" id="ARBA00022729"/>
    </source>
</evidence>
<dbReference type="Proteomes" id="UP000486602">
    <property type="component" value="Unassembled WGS sequence"/>
</dbReference>
<dbReference type="NCBIfam" id="TIGR04183">
    <property type="entry name" value="Por_Secre_tail"/>
    <property type="match status" value="1"/>
</dbReference>
<feature type="coiled-coil region" evidence="2">
    <location>
        <begin position="244"/>
        <end position="271"/>
    </location>
</feature>
<keyword evidence="6" id="KW-1185">Reference proteome</keyword>
<proteinExistence type="predicted"/>
<evidence type="ECO:0000313" key="5">
    <source>
        <dbReference type="EMBL" id="NEN25254.1"/>
    </source>
</evidence>
<evidence type="ECO:0000259" key="4">
    <source>
        <dbReference type="Pfam" id="PF18962"/>
    </source>
</evidence>
<name>A0A7K3WUS0_9FLAO</name>
<accession>A0A7K3WUS0</accession>
<dbReference type="AlphaFoldDB" id="A0A7K3WUS0"/>
<keyword evidence="2" id="KW-0175">Coiled coil</keyword>